<dbReference type="SMART" id="SM00125">
    <property type="entry name" value="IL1"/>
    <property type="match status" value="1"/>
</dbReference>
<evidence type="ECO:0000313" key="7">
    <source>
        <dbReference type="Proteomes" id="UP000585614"/>
    </source>
</evidence>
<dbReference type="GO" id="GO:0005149">
    <property type="term" value="F:interleukin-1 receptor binding"/>
    <property type="evidence" value="ECO:0007669"/>
    <property type="project" value="UniProtKB-UniRule"/>
</dbReference>
<dbReference type="AlphaFoldDB" id="A0A7J7R2R3"/>
<dbReference type="GO" id="GO:0005125">
    <property type="term" value="F:cytokine activity"/>
    <property type="evidence" value="ECO:0007669"/>
    <property type="project" value="UniProtKB-UniRule"/>
</dbReference>
<sequence>MSFLEENTGVEMDSAGHERAEPQRSSEAPAGGALEPGPSVTSFSPAHAETFSVLASRLCSAYEEKGSPVLLAVSNGELCLCCEEDNSKSYPSLQLKKQSLEYVAAQEEAQRLPFTFYRAMVGSRNTLESAAHTGWFLSTSFNAGEPVEMTDSLGGNKYTEFSFEHVGKAAVSPSKAFPPSVMK</sequence>
<dbReference type="GO" id="GO:0010628">
    <property type="term" value="P:positive regulation of gene expression"/>
    <property type="evidence" value="ECO:0007669"/>
    <property type="project" value="TreeGrafter"/>
</dbReference>
<comment type="subcellular location">
    <subcellularLocation>
        <location evidence="1 4">Secreted</location>
    </subcellularLocation>
</comment>
<comment type="similarity">
    <text evidence="2 4">Belongs to the IL-1 family.</text>
</comment>
<evidence type="ECO:0000256" key="3">
    <source>
        <dbReference type="ARBA" id="ARBA00022525"/>
    </source>
</evidence>
<evidence type="ECO:0000256" key="1">
    <source>
        <dbReference type="ARBA" id="ARBA00004613"/>
    </source>
</evidence>
<comment type="caution">
    <text evidence="6">The sequence shown here is derived from an EMBL/GenBank/DDBJ whole genome shotgun (WGS) entry which is preliminary data.</text>
</comment>
<dbReference type="Proteomes" id="UP000585614">
    <property type="component" value="Unassembled WGS sequence"/>
</dbReference>
<dbReference type="GO" id="GO:0005615">
    <property type="term" value="C:extracellular space"/>
    <property type="evidence" value="ECO:0007669"/>
    <property type="project" value="InterPro"/>
</dbReference>
<dbReference type="InterPro" id="IPR008996">
    <property type="entry name" value="IL1/FGF"/>
</dbReference>
<dbReference type="PANTHER" id="PTHR10078">
    <property type="entry name" value="INTERLEUKIN-1 FAMILY MEMBER"/>
    <property type="match status" value="1"/>
</dbReference>
<reference evidence="6 7" key="1">
    <citation type="journal article" date="2020" name="Nature">
        <title>Six reference-quality genomes reveal evolution of bat adaptations.</title>
        <authorList>
            <person name="Jebb D."/>
            <person name="Huang Z."/>
            <person name="Pippel M."/>
            <person name="Hughes G.M."/>
            <person name="Lavrichenko K."/>
            <person name="Devanna P."/>
            <person name="Winkler S."/>
            <person name="Jermiin L.S."/>
            <person name="Skirmuntt E.C."/>
            <person name="Katzourakis A."/>
            <person name="Burkitt-Gray L."/>
            <person name="Ray D.A."/>
            <person name="Sullivan K.A.M."/>
            <person name="Roscito J.G."/>
            <person name="Kirilenko B.M."/>
            <person name="Davalos L.M."/>
            <person name="Corthals A.P."/>
            <person name="Power M.L."/>
            <person name="Jones G."/>
            <person name="Ransome R.D."/>
            <person name="Dechmann D.K.N."/>
            <person name="Locatelli A.G."/>
            <person name="Puechmaille S.J."/>
            <person name="Fedrigo O."/>
            <person name="Jarvis E.D."/>
            <person name="Hiller M."/>
            <person name="Vernes S.C."/>
            <person name="Myers E.W."/>
            <person name="Teeling E.C."/>
        </authorList>
    </citation>
    <scope>NUCLEOTIDE SEQUENCE [LARGE SCALE GENOMIC DNA]</scope>
    <source>
        <strain evidence="6">MRhiFer1</strain>
        <tissue evidence="6">Lung</tissue>
    </source>
</reference>
<dbReference type="InterPro" id="IPR000975">
    <property type="entry name" value="IL-1_fam"/>
</dbReference>
<evidence type="ECO:0000313" key="6">
    <source>
        <dbReference type="EMBL" id="KAF6270428.1"/>
    </source>
</evidence>
<dbReference type="GO" id="GO:0005654">
    <property type="term" value="C:nucleoplasm"/>
    <property type="evidence" value="ECO:0007669"/>
    <property type="project" value="TreeGrafter"/>
</dbReference>
<feature type="compositionally biased region" description="Basic and acidic residues" evidence="5">
    <location>
        <begin position="14"/>
        <end position="24"/>
    </location>
</feature>
<protein>
    <recommendedName>
        <fullName evidence="4">Interleukin-1</fullName>
    </recommendedName>
</protein>
<dbReference type="GO" id="GO:0019221">
    <property type="term" value="P:cytokine-mediated signaling pathway"/>
    <property type="evidence" value="ECO:0007669"/>
    <property type="project" value="TreeGrafter"/>
</dbReference>
<dbReference type="PANTHER" id="PTHR10078:SF31">
    <property type="entry name" value="INTERLEUKIN-37"/>
    <property type="match status" value="1"/>
</dbReference>
<evidence type="ECO:0000256" key="4">
    <source>
        <dbReference type="RuleBase" id="RU003753"/>
    </source>
</evidence>
<dbReference type="EMBL" id="JACAGC010000032">
    <property type="protein sequence ID" value="KAF6270428.1"/>
    <property type="molecule type" value="Genomic_DNA"/>
</dbReference>
<dbReference type="PRINTS" id="PR00264">
    <property type="entry name" value="INTERLEUKIN1"/>
</dbReference>
<dbReference type="GO" id="GO:0071222">
    <property type="term" value="P:cellular response to lipopolysaccharide"/>
    <property type="evidence" value="ECO:0007669"/>
    <property type="project" value="TreeGrafter"/>
</dbReference>
<evidence type="ECO:0000256" key="2">
    <source>
        <dbReference type="ARBA" id="ARBA00010448"/>
    </source>
</evidence>
<accession>A0A7J7R2R3</accession>
<dbReference type="GO" id="GO:0002437">
    <property type="term" value="P:inflammatory response to antigenic stimulus"/>
    <property type="evidence" value="ECO:0007669"/>
    <property type="project" value="TreeGrafter"/>
</dbReference>
<dbReference type="SUPFAM" id="SSF50353">
    <property type="entry name" value="Cytokine"/>
    <property type="match status" value="1"/>
</dbReference>
<organism evidence="6 7">
    <name type="scientific">Rhinolophus ferrumequinum</name>
    <name type="common">Greater horseshoe bat</name>
    <dbReference type="NCBI Taxonomy" id="59479"/>
    <lineage>
        <taxon>Eukaryota</taxon>
        <taxon>Metazoa</taxon>
        <taxon>Chordata</taxon>
        <taxon>Craniata</taxon>
        <taxon>Vertebrata</taxon>
        <taxon>Euteleostomi</taxon>
        <taxon>Mammalia</taxon>
        <taxon>Eutheria</taxon>
        <taxon>Laurasiatheria</taxon>
        <taxon>Chiroptera</taxon>
        <taxon>Yinpterochiroptera</taxon>
        <taxon>Rhinolophoidea</taxon>
        <taxon>Rhinolophidae</taxon>
        <taxon>Rhinolophinae</taxon>
        <taxon>Rhinolophus</taxon>
    </lineage>
</organism>
<gene>
    <name evidence="6" type="ORF">mRhiFer1_006817</name>
</gene>
<keyword evidence="3 4" id="KW-0964">Secreted</keyword>
<feature type="region of interest" description="Disordered" evidence="5">
    <location>
        <begin position="1"/>
        <end position="41"/>
    </location>
</feature>
<dbReference type="Gene3D" id="2.80.10.50">
    <property type="match status" value="1"/>
</dbReference>
<name>A0A7J7R2R3_RHIFE</name>
<dbReference type="Pfam" id="PF00340">
    <property type="entry name" value="IL1"/>
    <property type="match status" value="1"/>
</dbReference>
<evidence type="ECO:0000256" key="5">
    <source>
        <dbReference type="SAM" id="MobiDB-lite"/>
    </source>
</evidence>
<proteinExistence type="inferred from homology"/>